<organism evidence="1 3">
    <name type="scientific">Clostridium neonatale</name>
    <dbReference type="NCBI Taxonomy" id="137838"/>
    <lineage>
        <taxon>Bacteria</taxon>
        <taxon>Bacillati</taxon>
        <taxon>Bacillota</taxon>
        <taxon>Clostridia</taxon>
        <taxon>Eubacteriales</taxon>
        <taxon>Clostridiaceae</taxon>
        <taxon>Clostridium</taxon>
    </lineage>
</organism>
<name>A0AA86MKD2_9CLOT</name>
<dbReference type="EMBL" id="CAMTCP010000088">
    <property type="protein sequence ID" value="CAI3549116.1"/>
    <property type="molecule type" value="Genomic_DNA"/>
</dbReference>
<dbReference type="Proteomes" id="UP001189143">
    <property type="component" value="Unassembled WGS sequence"/>
</dbReference>
<comment type="caution">
    <text evidence="1">The sequence shown here is derived from an EMBL/GenBank/DDBJ whole genome shotgun (WGS) entry which is preliminary data.</text>
</comment>
<gene>
    <name evidence="2" type="ORF">CNEO2_170062</name>
    <name evidence="1" type="ORF">CNEO_43035</name>
</gene>
<reference evidence="1" key="1">
    <citation type="submission" date="2021-10" db="EMBL/GenBank/DDBJ databases">
        <authorList>
            <person name="Mesa V."/>
        </authorList>
    </citation>
    <scope>NUCLEOTIDE SEQUENCE</scope>
    <source>
        <strain evidence="1">CC3_PB</strain>
    </source>
</reference>
<dbReference type="EMBL" id="CAKJVE010000004">
    <property type="protein sequence ID" value="CAG9707455.1"/>
    <property type="molecule type" value="Genomic_DNA"/>
</dbReference>
<evidence type="ECO:0000313" key="2">
    <source>
        <dbReference type="EMBL" id="CAI3549116.1"/>
    </source>
</evidence>
<dbReference type="Proteomes" id="UP000789738">
    <property type="component" value="Unassembled WGS sequence"/>
</dbReference>
<reference evidence="2" key="2">
    <citation type="submission" date="2022-10" db="EMBL/GenBank/DDBJ databases">
        <authorList>
            <person name="Aires J."/>
            <person name="Mesa V."/>
        </authorList>
    </citation>
    <scope>NUCLEOTIDE SEQUENCE</scope>
    <source>
        <strain evidence="2">Clostridium neonatale JD116</strain>
    </source>
</reference>
<accession>A0AA86MKD2</accession>
<sequence length="52" mass="6063">MKVKILKTEDVPKNVCSQKTSFGQTFLEHPLSKNFRTLFRLFQSKLSTSLFI</sequence>
<evidence type="ECO:0000313" key="1">
    <source>
        <dbReference type="EMBL" id="CAG9707455.1"/>
    </source>
</evidence>
<dbReference type="AlphaFoldDB" id="A0AA86MKD2"/>
<proteinExistence type="predicted"/>
<protein>
    <submittedName>
        <fullName evidence="1">Uncharacterized protein</fullName>
    </submittedName>
</protein>
<evidence type="ECO:0000313" key="3">
    <source>
        <dbReference type="Proteomes" id="UP000789738"/>
    </source>
</evidence>